<feature type="compositionally biased region" description="Polar residues" evidence="1">
    <location>
        <begin position="134"/>
        <end position="159"/>
    </location>
</feature>
<comment type="caution">
    <text evidence="2">The sequence shown here is derived from an EMBL/GenBank/DDBJ whole genome shotgun (WGS) entry which is preliminary data.</text>
</comment>
<gene>
    <name evidence="2" type="ORF">DB88DRAFT_471215</name>
</gene>
<feature type="compositionally biased region" description="Basic and acidic residues" evidence="1">
    <location>
        <begin position="242"/>
        <end position="254"/>
    </location>
</feature>
<accession>A0AAD9FV52</accession>
<organism evidence="2 3">
    <name type="scientific">Papiliotrema laurentii</name>
    <name type="common">Cryptococcus laurentii</name>
    <dbReference type="NCBI Taxonomy" id="5418"/>
    <lineage>
        <taxon>Eukaryota</taxon>
        <taxon>Fungi</taxon>
        <taxon>Dikarya</taxon>
        <taxon>Basidiomycota</taxon>
        <taxon>Agaricomycotina</taxon>
        <taxon>Tremellomycetes</taxon>
        <taxon>Tremellales</taxon>
        <taxon>Rhynchogastremaceae</taxon>
        <taxon>Papiliotrema</taxon>
    </lineage>
</organism>
<evidence type="ECO:0000313" key="2">
    <source>
        <dbReference type="EMBL" id="KAK1926711.1"/>
    </source>
</evidence>
<protein>
    <submittedName>
        <fullName evidence="2">Uncharacterized protein</fullName>
    </submittedName>
</protein>
<feature type="region of interest" description="Disordered" evidence="1">
    <location>
        <begin position="119"/>
        <end position="173"/>
    </location>
</feature>
<proteinExistence type="predicted"/>
<dbReference type="AlphaFoldDB" id="A0AAD9FV52"/>
<reference evidence="2" key="1">
    <citation type="submission" date="2023-02" db="EMBL/GenBank/DDBJ databases">
        <title>Identification and recombinant expression of a fungal hydrolase from Papiliotrema laurentii that hydrolyzes apple cutin and clears colloidal polyester polyurethane.</title>
        <authorList>
            <consortium name="DOE Joint Genome Institute"/>
            <person name="Roman V.A."/>
            <person name="Bojanowski C."/>
            <person name="Crable B.R."/>
            <person name="Wagner D.N."/>
            <person name="Hung C.S."/>
            <person name="Nadeau L.J."/>
            <person name="Schratz L."/>
            <person name="Haridas S."/>
            <person name="Pangilinan J."/>
            <person name="Lipzen A."/>
            <person name="Na H."/>
            <person name="Yan M."/>
            <person name="Ng V."/>
            <person name="Grigoriev I.V."/>
            <person name="Spatafora J.W."/>
            <person name="Barlow D."/>
            <person name="Biffinger J."/>
            <person name="Kelley-Loughnane N."/>
            <person name="Varaljay V.A."/>
            <person name="Crookes-Goodson W.J."/>
        </authorList>
    </citation>
    <scope>NUCLEOTIDE SEQUENCE</scope>
    <source>
        <strain evidence="2">5307AH</strain>
    </source>
</reference>
<dbReference type="EMBL" id="JAODAN010000002">
    <property type="protein sequence ID" value="KAK1926711.1"/>
    <property type="molecule type" value="Genomic_DNA"/>
</dbReference>
<keyword evidence="3" id="KW-1185">Reference proteome</keyword>
<sequence>MNTTPYTMTLPYRSLFLESFCARDSVTVTFDFTPVGPAYPFGPLRHGEFIPKVEKSSFQRRLAPSTQKKLRAAFMEAGQENDAWLQEPLCWVIEPSVQKKVCREVLTRCAQARGLEVEEEEDKITIKESDHQSDCGSMQVASPASQTTRHTFQSSSPPTRNKWDKAAESGETDLADTDAEFFQWEKPAPGSNPDLADDTRGTAAGCDTLLPLEIDGPGWGLYASMGSTGGSWGSRGRWKIRSSSELRDRREEAARQSANQSAEVGE</sequence>
<feature type="compositionally biased region" description="Polar residues" evidence="1">
    <location>
        <begin position="256"/>
        <end position="266"/>
    </location>
</feature>
<evidence type="ECO:0000256" key="1">
    <source>
        <dbReference type="SAM" id="MobiDB-lite"/>
    </source>
</evidence>
<feature type="compositionally biased region" description="Basic and acidic residues" evidence="1">
    <location>
        <begin position="123"/>
        <end position="133"/>
    </location>
</feature>
<evidence type="ECO:0000313" key="3">
    <source>
        <dbReference type="Proteomes" id="UP001182556"/>
    </source>
</evidence>
<name>A0AAD9FV52_PAPLA</name>
<dbReference type="Proteomes" id="UP001182556">
    <property type="component" value="Unassembled WGS sequence"/>
</dbReference>
<feature type="region of interest" description="Disordered" evidence="1">
    <location>
        <begin position="221"/>
        <end position="266"/>
    </location>
</feature>